<dbReference type="AlphaFoldDB" id="A0A409W4E2"/>
<name>A0A409W4E2_PSICY</name>
<gene>
    <name evidence="1" type="ORF">CVT25_004394</name>
</gene>
<sequence>MAHNFLNEWETSNANICTVTKQGFLINLRLDLLGPYFAGKDKIFHNLFNKLGELCTGYNFKKTKIAKNYDAFLPLVAVHKEAIDRNHNTFLKIVDEAILLQEKKPAEFQYPLQVLQMSSKPPVTPTRKKGKVQ</sequence>
<evidence type="ECO:0000313" key="1">
    <source>
        <dbReference type="EMBL" id="PPQ73335.1"/>
    </source>
</evidence>
<evidence type="ECO:0000313" key="2">
    <source>
        <dbReference type="Proteomes" id="UP000283269"/>
    </source>
</evidence>
<organism evidence="1 2">
    <name type="scientific">Psilocybe cyanescens</name>
    <dbReference type="NCBI Taxonomy" id="93625"/>
    <lineage>
        <taxon>Eukaryota</taxon>
        <taxon>Fungi</taxon>
        <taxon>Dikarya</taxon>
        <taxon>Basidiomycota</taxon>
        <taxon>Agaricomycotina</taxon>
        <taxon>Agaricomycetes</taxon>
        <taxon>Agaricomycetidae</taxon>
        <taxon>Agaricales</taxon>
        <taxon>Agaricineae</taxon>
        <taxon>Strophariaceae</taxon>
        <taxon>Psilocybe</taxon>
    </lineage>
</organism>
<comment type="caution">
    <text evidence="1">The sequence shown here is derived from an EMBL/GenBank/DDBJ whole genome shotgun (WGS) entry which is preliminary data.</text>
</comment>
<proteinExistence type="predicted"/>
<dbReference type="Proteomes" id="UP000283269">
    <property type="component" value="Unassembled WGS sequence"/>
</dbReference>
<reference evidence="1 2" key="1">
    <citation type="journal article" date="2018" name="Evol. Lett.">
        <title>Horizontal gene cluster transfer increased hallucinogenic mushroom diversity.</title>
        <authorList>
            <person name="Reynolds H.T."/>
            <person name="Vijayakumar V."/>
            <person name="Gluck-Thaler E."/>
            <person name="Korotkin H.B."/>
            <person name="Matheny P.B."/>
            <person name="Slot J.C."/>
        </authorList>
    </citation>
    <scope>NUCLEOTIDE SEQUENCE [LARGE SCALE GENOMIC DNA]</scope>
    <source>
        <strain evidence="1 2">2631</strain>
    </source>
</reference>
<accession>A0A409W4E2</accession>
<protein>
    <submittedName>
        <fullName evidence="1">Uncharacterized protein</fullName>
    </submittedName>
</protein>
<dbReference type="InParanoid" id="A0A409W4E2"/>
<dbReference type="EMBL" id="NHYD01003767">
    <property type="protein sequence ID" value="PPQ73335.1"/>
    <property type="molecule type" value="Genomic_DNA"/>
</dbReference>
<keyword evidence="2" id="KW-1185">Reference proteome</keyword>